<dbReference type="PROSITE" id="PS51007">
    <property type="entry name" value="CYTC"/>
    <property type="match status" value="1"/>
</dbReference>
<feature type="transmembrane region" description="Helical" evidence="5">
    <location>
        <begin position="25"/>
        <end position="52"/>
    </location>
</feature>
<dbReference type="InterPro" id="IPR032858">
    <property type="entry name" value="CcoP_N"/>
</dbReference>
<reference evidence="7 8" key="1">
    <citation type="submission" date="2019-06" db="EMBL/GenBank/DDBJ databases">
        <title>Spirosoma utsteinense sp. nov. isolated from Antarctic ice-free soils.</title>
        <authorList>
            <person name="Tahon G."/>
        </authorList>
    </citation>
    <scope>NUCLEOTIDE SEQUENCE [LARGE SCALE GENOMIC DNA]</scope>
    <source>
        <strain evidence="7 8">LMG 31447</strain>
    </source>
</reference>
<evidence type="ECO:0000313" key="7">
    <source>
        <dbReference type="EMBL" id="MBC3793118.1"/>
    </source>
</evidence>
<dbReference type="SUPFAM" id="SSF46626">
    <property type="entry name" value="Cytochrome c"/>
    <property type="match status" value="1"/>
</dbReference>
<name>A0ABR6W968_9BACT</name>
<protein>
    <submittedName>
        <fullName evidence="7">Cytochrome c oxidase cbb3-type subunit 3</fullName>
    </submittedName>
</protein>
<sequence>MNLLLSLQLGEPSKSMWNITSAQELVLVMLALIVLVGMALVGVVAVYLLLIVRKALEPAPLPLAKPADTRSSWQRFAGLHTLSQEKDLVMEHAYDGILELDNPTPPWFMGLFYSTIGFAFVYLLLFHVFDVGSLQLAEYTQEVAIGEQQREAFIKKVAGSINENTVAFTKDEKSLDAGKALFMQNCLACHGQQGQGGVGPNLTDEFWLHGGNVKSIFHTINEGVPAKGMMSWKKQLNPLQVQQVASFILSLQGTKPAGAKEPQGEKVAVN</sequence>
<dbReference type="Pfam" id="PF14715">
    <property type="entry name" value="FixP_N"/>
    <property type="match status" value="1"/>
</dbReference>
<dbReference type="PANTHER" id="PTHR33751:SF1">
    <property type="entry name" value="CBB3-TYPE CYTOCHROME C OXIDASE SUBUNIT FIXP"/>
    <property type="match status" value="1"/>
</dbReference>
<evidence type="ECO:0000256" key="2">
    <source>
        <dbReference type="ARBA" id="ARBA00022723"/>
    </source>
</evidence>
<keyword evidence="5" id="KW-0812">Transmembrane</keyword>
<dbReference type="Gene3D" id="1.10.760.10">
    <property type="entry name" value="Cytochrome c-like domain"/>
    <property type="match status" value="1"/>
</dbReference>
<dbReference type="InterPro" id="IPR050597">
    <property type="entry name" value="Cytochrome_c_Oxidase_Subunit"/>
</dbReference>
<keyword evidence="5" id="KW-0472">Membrane</keyword>
<dbReference type="EMBL" id="VFIA01000023">
    <property type="protein sequence ID" value="MBC3793118.1"/>
    <property type="molecule type" value="Genomic_DNA"/>
</dbReference>
<gene>
    <name evidence="7" type="ORF">FH603_3635</name>
</gene>
<dbReference type="RefSeq" id="WP_186738906.1">
    <property type="nucleotide sequence ID" value="NZ_VFIA01000023.1"/>
</dbReference>
<keyword evidence="1 4" id="KW-0349">Heme</keyword>
<accession>A0ABR6W968</accession>
<evidence type="ECO:0000256" key="4">
    <source>
        <dbReference type="PROSITE-ProRule" id="PRU00433"/>
    </source>
</evidence>
<dbReference type="InterPro" id="IPR038414">
    <property type="entry name" value="CcoP_N_sf"/>
</dbReference>
<keyword evidence="3 4" id="KW-0408">Iron</keyword>
<evidence type="ECO:0000256" key="3">
    <source>
        <dbReference type="ARBA" id="ARBA00023004"/>
    </source>
</evidence>
<dbReference type="PANTHER" id="PTHR33751">
    <property type="entry name" value="CBB3-TYPE CYTOCHROME C OXIDASE SUBUNIT FIXP"/>
    <property type="match status" value="1"/>
</dbReference>
<keyword evidence="2 4" id="KW-0479">Metal-binding</keyword>
<dbReference type="Pfam" id="PF13442">
    <property type="entry name" value="Cytochrome_CBB3"/>
    <property type="match status" value="1"/>
</dbReference>
<evidence type="ECO:0000256" key="1">
    <source>
        <dbReference type="ARBA" id="ARBA00022617"/>
    </source>
</evidence>
<keyword evidence="5" id="KW-1133">Transmembrane helix</keyword>
<evidence type="ECO:0000256" key="5">
    <source>
        <dbReference type="SAM" id="Phobius"/>
    </source>
</evidence>
<organism evidence="7 8">
    <name type="scientific">Spirosoma utsteinense</name>
    <dbReference type="NCBI Taxonomy" id="2585773"/>
    <lineage>
        <taxon>Bacteria</taxon>
        <taxon>Pseudomonadati</taxon>
        <taxon>Bacteroidota</taxon>
        <taxon>Cytophagia</taxon>
        <taxon>Cytophagales</taxon>
        <taxon>Cytophagaceae</taxon>
        <taxon>Spirosoma</taxon>
    </lineage>
</organism>
<dbReference type="InterPro" id="IPR009056">
    <property type="entry name" value="Cyt_c-like_dom"/>
</dbReference>
<feature type="transmembrane region" description="Helical" evidence="5">
    <location>
        <begin position="107"/>
        <end position="129"/>
    </location>
</feature>
<dbReference type="InterPro" id="IPR036909">
    <property type="entry name" value="Cyt_c-like_dom_sf"/>
</dbReference>
<dbReference type="Gene3D" id="6.10.280.130">
    <property type="match status" value="1"/>
</dbReference>
<feature type="domain" description="Cytochrome c" evidence="6">
    <location>
        <begin position="173"/>
        <end position="252"/>
    </location>
</feature>
<dbReference type="Proteomes" id="UP000700732">
    <property type="component" value="Unassembled WGS sequence"/>
</dbReference>
<proteinExistence type="predicted"/>
<keyword evidence="8" id="KW-1185">Reference proteome</keyword>
<evidence type="ECO:0000313" key="8">
    <source>
        <dbReference type="Proteomes" id="UP000700732"/>
    </source>
</evidence>
<comment type="caution">
    <text evidence="7">The sequence shown here is derived from an EMBL/GenBank/DDBJ whole genome shotgun (WGS) entry which is preliminary data.</text>
</comment>
<evidence type="ECO:0000259" key="6">
    <source>
        <dbReference type="PROSITE" id="PS51007"/>
    </source>
</evidence>